<dbReference type="Proteomes" id="UP000255108">
    <property type="component" value="Unassembled WGS sequence"/>
</dbReference>
<reference evidence="2 4" key="2">
    <citation type="submission" date="2019-03" db="EMBL/GenBank/DDBJ databases">
        <title>Genomic Encyclopedia of Type Strains, Phase IV (KMG-IV): sequencing the most valuable type-strain genomes for metagenomic binning, comparative biology and taxonomic classification.</title>
        <authorList>
            <person name="Goeker M."/>
        </authorList>
    </citation>
    <scope>NUCLEOTIDE SEQUENCE [LARGE SCALE GENOMIC DNA]</scope>
    <source>
        <strain evidence="2 4">DSM 3764</strain>
    </source>
</reference>
<gene>
    <name evidence="2" type="ORF">EV682_10889</name>
    <name evidence="1" type="ORF">NCTC11159_03811</name>
</gene>
<name>A0A377STA3_9NEIS</name>
<evidence type="ECO:0000313" key="1">
    <source>
        <dbReference type="EMBL" id="STR45251.1"/>
    </source>
</evidence>
<organism evidence="1 3">
    <name type="scientific">Iodobacter fluviatilis</name>
    <dbReference type="NCBI Taxonomy" id="537"/>
    <lineage>
        <taxon>Bacteria</taxon>
        <taxon>Pseudomonadati</taxon>
        <taxon>Pseudomonadota</taxon>
        <taxon>Betaproteobacteria</taxon>
        <taxon>Neisseriales</taxon>
        <taxon>Chitinibacteraceae</taxon>
        <taxon>Iodobacter</taxon>
    </lineage>
</organism>
<accession>A0A377STA3</accession>
<protein>
    <submittedName>
        <fullName evidence="1">Uncharacterized conserved protein</fullName>
    </submittedName>
    <submittedName>
        <fullName evidence="2">Uncharacterized protein (DUF2164 family)</fullName>
    </submittedName>
</protein>
<dbReference type="Pfam" id="PF09932">
    <property type="entry name" value="DUF2164"/>
    <property type="match status" value="1"/>
</dbReference>
<proteinExistence type="predicted"/>
<evidence type="ECO:0000313" key="4">
    <source>
        <dbReference type="Proteomes" id="UP000295794"/>
    </source>
</evidence>
<dbReference type="RefSeq" id="WP_115229050.1">
    <property type="nucleotide sequence ID" value="NZ_CAWOLO010000008.1"/>
</dbReference>
<sequence length="83" mass="9409">MALKISKEAEALLVKSIRRYFDANMDEPIGGLQAAQLLDFFMQEIGPSVYNQAIADAQAYMQDKALDMPGTCFEPEMNFWNKK</sequence>
<keyword evidence="4" id="KW-1185">Reference proteome</keyword>
<dbReference type="OrthoDB" id="573733at2"/>
<dbReference type="InterPro" id="IPR018680">
    <property type="entry name" value="DUF2164"/>
</dbReference>
<dbReference type="Proteomes" id="UP000295794">
    <property type="component" value="Unassembled WGS sequence"/>
</dbReference>
<dbReference type="EMBL" id="SMBT01000008">
    <property type="protein sequence ID" value="TCU85065.1"/>
    <property type="molecule type" value="Genomic_DNA"/>
</dbReference>
<evidence type="ECO:0000313" key="3">
    <source>
        <dbReference type="Proteomes" id="UP000255108"/>
    </source>
</evidence>
<evidence type="ECO:0000313" key="2">
    <source>
        <dbReference type="EMBL" id="TCU85065.1"/>
    </source>
</evidence>
<reference evidence="1 3" key="1">
    <citation type="submission" date="2018-06" db="EMBL/GenBank/DDBJ databases">
        <authorList>
            <consortium name="Pathogen Informatics"/>
            <person name="Doyle S."/>
        </authorList>
    </citation>
    <scope>NUCLEOTIDE SEQUENCE [LARGE SCALE GENOMIC DNA]</scope>
    <source>
        <strain evidence="1 3">NCTC11159</strain>
    </source>
</reference>
<dbReference type="EMBL" id="UGHR01000004">
    <property type="protein sequence ID" value="STR45251.1"/>
    <property type="molecule type" value="Genomic_DNA"/>
</dbReference>
<dbReference type="AlphaFoldDB" id="A0A377STA3"/>